<evidence type="ECO:0000256" key="1">
    <source>
        <dbReference type="SAM" id="MobiDB-lite"/>
    </source>
</evidence>
<gene>
    <name evidence="2" type="ORF">BRAFLDRAFT_94627</name>
</gene>
<dbReference type="InParanoid" id="C3ZUM3"/>
<dbReference type="eggNOG" id="ENOG502TKRR">
    <property type="taxonomic scope" value="Eukaryota"/>
</dbReference>
<protein>
    <submittedName>
        <fullName evidence="2">Uncharacterized protein</fullName>
    </submittedName>
</protein>
<accession>C3ZUM3</accession>
<evidence type="ECO:0000313" key="2">
    <source>
        <dbReference type="EMBL" id="EEN43735.1"/>
    </source>
</evidence>
<sequence length="483" mass="54060">MTPVHQLSSSRPIKGIQGMTREVVVALLCNIESQEQRRLMITTHLLPPEHPRAGTSDDVDAFIALLHGMLGPIFDHKAFRDNFSLSTVQGGFLILDLQMTTWRPGGRLRRALLQRKSREKRLRSLSLKTWCQKNMMVPKRKHKRPRGSLIIWNTPSPTSMSRISFFYDKGDPDYRNREKKRLLLQQFCSSLGMGTKPEDITRSFKYVKLKRTNKAKSGSGKVSLTSLQRWKLERFQFLDPYCMDHLPEDLGSVPGTVDEVEEDDDGSEDGDQVPGTSTGGETPCGSSGQKRNNPANKKKKSTTSSSVSDILEKFLQASEKEKKRTQQEVKLCVSALSIFGLHCNIYTDNSTPFACYKINSDIDVHSSPGLDGKHRSRPAAFEREGFMEPLDDLHLFQDSPSPFSALPAGYLRGNPPMATQRTFGDERTPARTLSFPASTECAPPVKCTCPTNVRPFSRCTTEASNSLSWGGCPLPRKPHQLAL</sequence>
<feature type="compositionally biased region" description="Acidic residues" evidence="1">
    <location>
        <begin position="258"/>
        <end position="271"/>
    </location>
</feature>
<dbReference type="EMBL" id="GG666684">
    <property type="protein sequence ID" value="EEN43735.1"/>
    <property type="molecule type" value="Genomic_DNA"/>
</dbReference>
<proteinExistence type="predicted"/>
<organism>
    <name type="scientific">Branchiostoma floridae</name>
    <name type="common">Florida lancelet</name>
    <name type="synonym">Amphioxus</name>
    <dbReference type="NCBI Taxonomy" id="7739"/>
    <lineage>
        <taxon>Eukaryota</taxon>
        <taxon>Metazoa</taxon>
        <taxon>Chordata</taxon>
        <taxon>Cephalochordata</taxon>
        <taxon>Leptocardii</taxon>
        <taxon>Amphioxiformes</taxon>
        <taxon>Branchiostomatidae</taxon>
        <taxon>Branchiostoma</taxon>
    </lineage>
</organism>
<feature type="region of interest" description="Disordered" evidence="1">
    <location>
        <begin position="249"/>
        <end position="304"/>
    </location>
</feature>
<dbReference type="AlphaFoldDB" id="C3ZUM3"/>
<feature type="compositionally biased region" description="Polar residues" evidence="1">
    <location>
        <begin position="274"/>
        <end position="295"/>
    </location>
</feature>
<name>C3ZUM3_BRAFL</name>
<reference evidence="2" key="1">
    <citation type="journal article" date="2008" name="Nature">
        <title>The amphioxus genome and the evolution of the chordate karyotype.</title>
        <authorList>
            <consortium name="US DOE Joint Genome Institute (JGI-PGF)"/>
            <person name="Putnam N.H."/>
            <person name="Butts T."/>
            <person name="Ferrier D.E.K."/>
            <person name="Furlong R.F."/>
            <person name="Hellsten U."/>
            <person name="Kawashima T."/>
            <person name="Robinson-Rechavi M."/>
            <person name="Shoguchi E."/>
            <person name="Terry A."/>
            <person name="Yu J.-K."/>
            <person name="Benito-Gutierrez E.L."/>
            <person name="Dubchak I."/>
            <person name="Garcia-Fernandez J."/>
            <person name="Gibson-Brown J.J."/>
            <person name="Grigoriev I.V."/>
            <person name="Horton A.C."/>
            <person name="de Jong P.J."/>
            <person name="Jurka J."/>
            <person name="Kapitonov V.V."/>
            <person name="Kohara Y."/>
            <person name="Kuroki Y."/>
            <person name="Lindquist E."/>
            <person name="Lucas S."/>
            <person name="Osoegawa K."/>
            <person name="Pennacchio L.A."/>
            <person name="Salamov A.A."/>
            <person name="Satou Y."/>
            <person name="Sauka-Spengler T."/>
            <person name="Schmutz J."/>
            <person name="Shin-I T."/>
            <person name="Toyoda A."/>
            <person name="Bronner-Fraser M."/>
            <person name="Fujiyama A."/>
            <person name="Holland L.Z."/>
            <person name="Holland P.W.H."/>
            <person name="Satoh N."/>
            <person name="Rokhsar D.S."/>
        </authorList>
    </citation>
    <scope>NUCLEOTIDE SEQUENCE [LARGE SCALE GENOMIC DNA]</scope>
    <source>
        <strain evidence="2">S238N-H82</strain>
        <tissue evidence="2">Testes</tissue>
    </source>
</reference>